<keyword evidence="1" id="KW-1133">Transmembrane helix</keyword>
<keyword evidence="1" id="KW-0812">Transmembrane</keyword>
<organism evidence="2 3">
    <name type="scientific">Christiangramia fulva</name>
    <dbReference type="NCBI Taxonomy" id="2126553"/>
    <lineage>
        <taxon>Bacteria</taxon>
        <taxon>Pseudomonadati</taxon>
        <taxon>Bacteroidota</taxon>
        <taxon>Flavobacteriia</taxon>
        <taxon>Flavobacteriales</taxon>
        <taxon>Flavobacteriaceae</taxon>
        <taxon>Christiangramia</taxon>
    </lineage>
</organism>
<dbReference type="OrthoDB" id="1414596at2"/>
<dbReference type="RefSeq" id="WP_107011858.1">
    <property type="nucleotide sequence ID" value="NZ_CP028136.1"/>
</dbReference>
<dbReference type="AlphaFoldDB" id="A0A2R3Z482"/>
<dbReference type="Pfam" id="PF20587">
    <property type="entry name" value="DUF6789"/>
    <property type="match status" value="1"/>
</dbReference>
<feature type="transmembrane region" description="Helical" evidence="1">
    <location>
        <begin position="184"/>
        <end position="205"/>
    </location>
</feature>
<dbReference type="Proteomes" id="UP000241507">
    <property type="component" value="Chromosome"/>
</dbReference>
<dbReference type="KEGG" id="grs:C7S20_07250"/>
<name>A0A2R3Z482_9FLAO</name>
<evidence type="ECO:0000313" key="3">
    <source>
        <dbReference type="Proteomes" id="UP000241507"/>
    </source>
</evidence>
<keyword evidence="1" id="KW-0472">Membrane</keyword>
<evidence type="ECO:0000313" key="2">
    <source>
        <dbReference type="EMBL" id="AVR45080.1"/>
    </source>
</evidence>
<reference evidence="3" key="1">
    <citation type="submission" date="2018-03" db="EMBL/GenBank/DDBJ databases">
        <title>Gramella fulva sp. nov., isolated from a dry surface of tidal flat.</title>
        <authorList>
            <person name="Hwang S.H."/>
            <person name="Hwang W.M."/>
            <person name="Kang K."/>
            <person name="Ahn T.-Y."/>
        </authorList>
    </citation>
    <scope>NUCLEOTIDE SEQUENCE [LARGE SCALE GENOMIC DNA]</scope>
    <source>
        <strain evidence="3">SH35</strain>
    </source>
</reference>
<feature type="transmembrane region" description="Helical" evidence="1">
    <location>
        <begin position="125"/>
        <end position="142"/>
    </location>
</feature>
<gene>
    <name evidence="2" type="ORF">C7S20_07250</name>
</gene>
<feature type="transmembrane region" description="Helical" evidence="1">
    <location>
        <begin position="154"/>
        <end position="178"/>
    </location>
</feature>
<protein>
    <submittedName>
        <fullName evidence="2">Uncharacterized protein</fullName>
    </submittedName>
</protein>
<dbReference type="InterPro" id="IPR046739">
    <property type="entry name" value="DUF6789"/>
</dbReference>
<evidence type="ECO:0000256" key="1">
    <source>
        <dbReference type="SAM" id="Phobius"/>
    </source>
</evidence>
<accession>A0A2R3Z482</accession>
<feature type="transmembrane region" description="Helical" evidence="1">
    <location>
        <begin position="69"/>
        <end position="90"/>
    </location>
</feature>
<sequence length="221" mass="23921">MKSKKLKIGFLLLLLLLSAVGPILFPLAQAGYGKLSVMALKYLVPSIILIFIVLLFIHNLKFSLLKRQIITGILAGFAGTIGLEIVRIIGYKIGWMPGNLPQLMGVLLLDQFATGPNLTSNLAGWAYHFWNGAAFGIIYSLLTGRGKIWMGMVFGFLIGVGFMVSPVVKSLGIGIFGLQFKDGYQFIMTVVLAHLAFGAVLGFLVKKMNKGTPGFPGLLKS</sequence>
<keyword evidence="3" id="KW-1185">Reference proteome</keyword>
<proteinExistence type="predicted"/>
<feature type="transmembrane region" description="Helical" evidence="1">
    <location>
        <begin position="40"/>
        <end position="57"/>
    </location>
</feature>
<dbReference type="EMBL" id="CP028136">
    <property type="protein sequence ID" value="AVR45080.1"/>
    <property type="molecule type" value="Genomic_DNA"/>
</dbReference>